<comment type="caution">
    <text evidence="1">The sequence shown here is derived from an EMBL/GenBank/DDBJ whole genome shotgun (WGS) entry which is preliminary data.</text>
</comment>
<proteinExistence type="predicted"/>
<dbReference type="PANTHER" id="PTHR36091">
    <property type="entry name" value="ALTERED INHERITANCE OF MITOCHONDRIA PROTEIN 9, MITOCHONDRIAL"/>
    <property type="match status" value="1"/>
</dbReference>
<sequence length="471" mass="52545">MDDGFEAIAKIPYFSTGPKYYATASEAATLTYLHSKGIPVPRVYGYSSTENNPVGVEYILMENAKGIPLDTVWFTMSKRDRHTLASSFVDIEKRLFEIPFGSIGSIYFKGDVPSHLQAALYRPNTDHDTASETFWKTPTEYLQSIAGKEIEWTQLFGKPLELDFPHITVFPGEKLPDDYLALLRKYFTLVPYLLPKDGGSHLNSPTLRHPDLNPYNIFVSPETGAISCIIDWQHTIIEPRLLAAGYPRAFESPDPEPPLKLEQPSLPSDIETLYDEAKLEAETPTTDASSSITTHLVDRAGRQWTGNFLTLKGALIRMAEYWPHLPNTADVSCPVQFSEAELAEIYEQEENLFTVNTVVNYWHERVGGLTEEGWISNEGYDAAVRKIAELNEELIATADGDEEDLRLMENRGCSEIVRRVIDAVCCGIGLPVLLRGLPNKKQHGLLVAGGLIAITDPTSGTTNMCDPLRLF</sequence>
<name>A0ABR4FLG3_9EURO</name>
<gene>
    <name evidence="1" type="ORF">BJX66DRAFT_344382</name>
</gene>
<dbReference type="InterPro" id="IPR051035">
    <property type="entry name" value="Mito_inheritance_9"/>
</dbReference>
<protein>
    <submittedName>
        <fullName evidence="1">Kinase-like domain-containing protein</fullName>
    </submittedName>
</protein>
<dbReference type="SUPFAM" id="SSF56112">
    <property type="entry name" value="Protein kinase-like (PK-like)"/>
    <property type="match status" value="1"/>
</dbReference>
<evidence type="ECO:0000313" key="2">
    <source>
        <dbReference type="Proteomes" id="UP001610563"/>
    </source>
</evidence>
<dbReference type="Proteomes" id="UP001610563">
    <property type="component" value="Unassembled WGS sequence"/>
</dbReference>
<dbReference type="EMBL" id="JBFTWV010000196">
    <property type="protein sequence ID" value="KAL2784065.1"/>
    <property type="molecule type" value="Genomic_DNA"/>
</dbReference>
<accession>A0ABR4FLG3</accession>
<dbReference type="PANTHER" id="PTHR36091:SF2">
    <property type="entry name" value="AMINOGLYCOSIDE PHOSPHOTRANSFERASE DOMAIN-CONTAINING PROTEIN"/>
    <property type="match status" value="1"/>
</dbReference>
<evidence type="ECO:0000313" key="1">
    <source>
        <dbReference type="EMBL" id="KAL2784065.1"/>
    </source>
</evidence>
<dbReference type="InterPro" id="IPR011009">
    <property type="entry name" value="Kinase-like_dom_sf"/>
</dbReference>
<organism evidence="1 2">
    <name type="scientific">Aspergillus keveii</name>
    <dbReference type="NCBI Taxonomy" id="714993"/>
    <lineage>
        <taxon>Eukaryota</taxon>
        <taxon>Fungi</taxon>
        <taxon>Dikarya</taxon>
        <taxon>Ascomycota</taxon>
        <taxon>Pezizomycotina</taxon>
        <taxon>Eurotiomycetes</taxon>
        <taxon>Eurotiomycetidae</taxon>
        <taxon>Eurotiales</taxon>
        <taxon>Aspergillaceae</taxon>
        <taxon>Aspergillus</taxon>
        <taxon>Aspergillus subgen. Nidulantes</taxon>
    </lineage>
</organism>
<keyword evidence="2" id="KW-1185">Reference proteome</keyword>
<reference evidence="1 2" key="1">
    <citation type="submission" date="2024-07" db="EMBL/GenBank/DDBJ databases">
        <title>Section-level genome sequencing and comparative genomics of Aspergillus sections Usti and Cavernicolus.</title>
        <authorList>
            <consortium name="Lawrence Berkeley National Laboratory"/>
            <person name="Nybo J.L."/>
            <person name="Vesth T.C."/>
            <person name="Theobald S."/>
            <person name="Frisvad J.C."/>
            <person name="Larsen T.O."/>
            <person name="Kjaerboelling I."/>
            <person name="Rothschild-Mancinelli K."/>
            <person name="Lyhne E.K."/>
            <person name="Kogle M.E."/>
            <person name="Barry K."/>
            <person name="Clum A."/>
            <person name="Na H."/>
            <person name="Ledsgaard L."/>
            <person name="Lin J."/>
            <person name="Lipzen A."/>
            <person name="Kuo A."/>
            <person name="Riley R."/>
            <person name="Mondo S."/>
            <person name="Labutti K."/>
            <person name="Haridas S."/>
            <person name="Pangalinan J."/>
            <person name="Salamov A.A."/>
            <person name="Simmons B.A."/>
            <person name="Magnuson J.K."/>
            <person name="Chen J."/>
            <person name="Drula E."/>
            <person name="Henrissat B."/>
            <person name="Wiebenga A."/>
            <person name="Lubbers R.J."/>
            <person name="Gomes A.C."/>
            <person name="Makela M.R."/>
            <person name="Stajich J."/>
            <person name="Grigoriev I.V."/>
            <person name="Mortensen U.H."/>
            <person name="De Vries R.P."/>
            <person name="Baker S.E."/>
            <person name="Andersen M.R."/>
        </authorList>
    </citation>
    <scope>NUCLEOTIDE SEQUENCE [LARGE SCALE GENOMIC DNA]</scope>
    <source>
        <strain evidence="1 2">CBS 209.92</strain>
    </source>
</reference>
<dbReference type="Gene3D" id="3.90.1200.10">
    <property type="match status" value="1"/>
</dbReference>